<protein>
    <submittedName>
        <fullName evidence="2">Uncharacterized protein</fullName>
    </submittedName>
</protein>
<dbReference type="RefSeq" id="XP_064678377.1">
    <property type="nucleotide sequence ID" value="XM_064826517.1"/>
</dbReference>
<dbReference type="EMBL" id="JASEJX010000028">
    <property type="protein sequence ID" value="KAK4511711.1"/>
    <property type="molecule type" value="Genomic_DNA"/>
</dbReference>
<dbReference type="GeneID" id="89950940"/>
<reference evidence="2 3" key="1">
    <citation type="submission" date="2022-11" db="EMBL/GenBank/DDBJ databases">
        <title>Mucor velutinosus strain NIH1002 WGS.</title>
        <authorList>
            <person name="Subramanian P."/>
            <person name="Mullikin J.C."/>
            <person name="Segre J.A."/>
            <person name="Zelazny A.M."/>
        </authorList>
    </citation>
    <scope>NUCLEOTIDE SEQUENCE [LARGE SCALE GENOMIC DNA]</scope>
    <source>
        <strain evidence="2 3">NIH1002</strain>
    </source>
</reference>
<name>A0AAN7D686_9FUNG</name>
<feature type="region of interest" description="Disordered" evidence="1">
    <location>
        <begin position="258"/>
        <end position="281"/>
    </location>
</feature>
<feature type="compositionally biased region" description="Polar residues" evidence="1">
    <location>
        <begin position="86"/>
        <end position="97"/>
    </location>
</feature>
<feature type="region of interest" description="Disordered" evidence="1">
    <location>
        <begin position="78"/>
        <end position="97"/>
    </location>
</feature>
<feature type="region of interest" description="Disordered" evidence="1">
    <location>
        <begin position="381"/>
        <end position="422"/>
    </location>
</feature>
<comment type="caution">
    <text evidence="2">The sequence shown here is derived from an EMBL/GenBank/DDBJ whole genome shotgun (WGS) entry which is preliminary data.</text>
</comment>
<evidence type="ECO:0000256" key="1">
    <source>
        <dbReference type="SAM" id="MobiDB-lite"/>
    </source>
</evidence>
<feature type="compositionally biased region" description="Pro residues" evidence="1">
    <location>
        <begin position="411"/>
        <end position="420"/>
    </location>
</feature>
<organism evidence="2 3">
    <name type="scientific">Mucor velutinosus</name>
    <dbReference type="NCBI Taxonomy" id="708070"/>
    <lineage>
        <taxon>Eukaryota</taxon>
        <taxon>Fungi</taxon>
        <taxon>Fungi incertae sedis</taxon>
        <taxon>Mucoromycota</taxon>
        <taxon>Mucoromycotina</taxon>
        <taxon>Mucoromycetes</taxon>
        <taxon>Mucorales</taxon>
        <taxon>Mucorineae</taxon>
        <taxon>Mucoraceae</taxon>
        <taxon>Mucor</taxon>
    </lineage>
</organism>
<keyword evidence="3" id="KW-1185">Reference proteome</keyword>
<dbReference type="Proteomes" id="UP001304243">
    <property type="component" value="Unassembled WGS sequence"/>
</dbReference>
<sequence>MLLSTAALEKHKDNYDMFKHQMKLNRVKTYVADQQSYIHQYRSPNSSNIGSVPESCENQEPLSSNAFSASISEIIRRKQARPEASLSPNTQNAPLQPSCYTRKQPLLHPSSIDCYIQETNRPAVPNESVHQGTALARHSKKHKSSSSHASEKISLQTKPNIIKKAAHGMHLLQKFVSPNLKISRITMKSNNRQPKLGIFRKGKSSALGRPIPDITDFLDSTIQHKENIKPAVVMEDLSHEPPSISKFFSKRPAQTFNSASSHTHHATTVHQDKPKEAPQTTPVLSSDHLARKGFGSPAADAAAPYEAFSNNSFDSIYRLLDECQDRSHYLTATNDPHAKPNYAPVKTPHSVVQPTATADHAKINPSHLSFLSNSKLPHPLYPSLAHRSPTPHNEPLFAQPPHDNNTSSPYSVPPQQPQRPLPSAVLRDQKLSAPSWQVADSEASFAAYTAAEEYVQLQQQEKAADDDDHTTTANDDLELILQSQTMNMLDESIQQNDETIQSFWLRQPSFTTRGH</sequence>
<dbReference type="AlphaFoldDB" id="A0AAN7D686"/>
<accession>A0AAN7D686</accession>
<evidence type="ECO:0000313" key="2">
    <source>
        <dbReference type="EMBL" id="KAK4511711.1"/>
    </source>
</evidence>
<feature type="region of interest" description="Disordered" evidence="1">
    <location>
        <begin position="125"/>
        <end position="154"/>
    </location>
</feature>
<proteinExistence type="predicted"/>
<evidence type="ECO:0000313" key="3">
    <source>
        <dbReference type="Proteomes" id="UP001304243"/>
    </source>
</evidence>
<feature type="region of interest" description="Disordered" evidence="1">
    <location>
        <begin position="42"/>
        <end position="61"/>
    </location>
</feature>
<gene>
    <name evidence="2" type="ORF">ATC70_007254</name>
</gene>